<dbReference type="EMBL" id="CP032869">
    <property type="protein sequence ID" value="AYL95406.1"/>
    <property type="molecule type" value="Genomic_DNA"/>
</dbReference>
<dbReference type="Proteomes" id="UP000270046">
    <property type="component" value="Chromosome"/>
</dbReference>
<dbReference type="Pfam" id="PF13181">
    <property type="entry name" value="TPR_8"/>
    <property type="match status" value="1"/>
</dbReference>
<dbReference type="AlphaFoldDB" id="A0A494VJY5"/>
<feature type="domain" description="Histidine kinase" evidence="9">
    <location>
        <begin position="602"/>
        <end position="792"/>
    </location>
</feature>
<keyword evidence="8" id="KW-0802">TPR repeat</keyword>
<dbReference type="InterPro" id="IPR003594">
    <property type="entry name" value="HATPase_dom"/>
</dbReference>
<dbReference type="OrthoDB" id="9767435at2"/>
<evidence type="ECO:0000256" key="6">
    <source>
        <dbReference type="ARBA" id="ARBA00022777"/>
    </source>
</evidence>
<evidence type="ECO:0000256" key="1">
    <source>
        <dbReference type="ARBA" id="ARBA00000085"/>
    </source>
</evidence>
<dbReference type="RefSeq" id="WP_119411367.1">
    <property type="nucleotide sequence ID" value="NZ_CP032869.1"/>
</dbReference>
<keyword evidence="5" id="KW-0547">Nucleotide-binding</keyword>
<evidence type="ECO:0000313" key="10">
    <source>
        <dbReference type="EMBL" id="AYL95406.1"/>
    </source>
</evidence>
<dbReference type="InterPro" id="IPR011495">
    <property type="entry name" value="Sig_transdc_His_kin_sub2_dim/P"/>
</dbReference>
<sequence>MARRIFMSVVLLFITLHVDGQTDSARRTLSNYSISQKRLLEISTAQFINFITQSKLDRDTVMILASQITGLSYLLPYNESFPNAYVSEGAGWANSGDISKARAMLKKQSGEKTLQILVELGIWYIHKAGNHQKDLDTANYYIQKARTSISNESYGHWKNVIAELTGEYAFQKGDTLAGKKIFFQLITKEKSEADMESLARTWQAFGNVLTFGDTLKLSSYHRSLEIYQKLKIKDKQIELLWNILGCNFKYDTKLMERDLRHILLLQKTDGFKHSLYAQSMLSYVLLLQAKFLDGFKMADAALENMKWSGITALSSNFYMRKGSAYVTFGKYEDALVWYKKGLENETSDTQLFWFTCLLNTAYCLTNLGRYAEAISLIQNTTKDFPPKTIYQKVQSLYIQGMCYDRLGKTTQADEKYTAIIKQTQNYDNNFSELSDPFYAIASFYISNGQADKARYFVKRALASPRTDAYAKYHKYLLLYKIDSVSRNYESAFQNHILYKFYNDSLTNVDVRTKLDALSVKFAAEKNNENIKLLKQKGLVQQSELKQSRLIKNITLAGSLLLLFISALLYNRFRLKQQLNETFSRKNKELENLVTEKEWLLKEVHHRVKNSLHTVICLLESQAVYLENDALKAIEISQRRIYAMSLIHQKLYQSADIKTIDMSPYLNEFIGYLRDSFETKAQITFHLEVQSIKLGVSQAMPLVLIINEAVTNAIKYAFPNRSNGLVEITMNKISERIILMISDNGVGIDSTETARPGSLGFKLMKGLSEDIGADFRIDNDNGTKITIAFSIDPLNHDNVFLAKTLVSEN</sequence>
<dbReference type="GO" id="GO:0005524">
    <property type="term" value="F:ATP binding"/>
    <property type="evidence" value="ECO:0007669"/>
    <property type="project" value="UniProtKB-KW"/>
</dbReference>
<dbReference type="GO" id="GO:0004673">
    <property type="term" value="F:protein histidine kinase activity"/>
    <property type="evidence" value="ECO:0007669"/>
    <property type="project" value="UniProtKB-EC"/>
</dbReference>
<dbReference type="Pfam" id="PF07568">
    <property type="entry name" value="HisKA_2"/>
    <property type="match status" value="1"/>
</dbReference>
<dbReference type="InterPro" id="IPR019734">
    <property type="entry name" value="TPR_rpt"/>
</dbReference>
<dbReference type="PROSITE" id="PS50005">
    <property type="entry name" value="TPR"/>
    <property type="match status" value="1"/>
</dbReference>
<evidence type="ECO:0000256" key="7">
    <source>
        <dbReference type="ARBA" id="ARBA00022840"/>
    </source>
</evidence>
<reference evidence="10 11" key="1">
    <citation type="submission" date="2018-10" db="EMBL/GenBank/DDBJ databases">
        <title>Genome sequencing of Mucilaginibacter sp. HYN0043.</title>
        <authorList>
            <person name="Kim M."/>
            <person name="Yi H."/>
        </authorList>
    </citation>
    <scope>NUCLEOTIDE SEQUENCE [LARGE SCALE GENOMIC DNA]</scope>
    <source>
        <strain evidence="10 11">HYN0043</strain>
    </source>
</reference>
<dbReference type="Pfam" id="PF13174">
    <property type="entry name" value="TPR_6"/>
    <property type="match status" value="1"/>
</dbReference>
<dbReference type="SUPFAM" id="SSF55874">
    <property type="entry name" value="ATPase domain of HSP90 chaperone/DNA topoisomerase II/histidine kinase"/>
    <property type="match status" value="1"/>
</dbReference>
<gene>
    <name evidence="10" type="ORF">HYN43_008925</name>
</gene>
<dbReference type="EC" id="2.7.13.3" evidence="2"/>
<feature type="repeat" description="TPR" evidence="8">
    <location>
        <begin position="315"/>
        <end position="348"/>
    </location>
</feature>
<dbReference type="PANTHER" id="PTHR41523:SF8">
    <property type="entry name" value="ETHYLENE RESPONSE SENSOR PROTEIN"/>
    <property type="match status" value="1"/>
</dbReference>
<dbReference type="InterPro" id="IPR036890">
    <property type="entry name" value="HATPase_C_sf"/>
</dbReference>
<keyword evidence="3" id="KW-0597">Phosphoprotein</keyword>
<dbReference type="SMART" id="SM00387">
    <property type="entry name" value="HATPase_c"/>
    <property type="match status" value="1"/>
</dbReference>
<keyword evidence="6" id="KW-0418">Kinase</keyword>
<evidence type="ECO:0000256" key="4">
    <source>
        <dbReference type="ARBA" id="ARBA00022679"/>
    </source>
</evidence>
<protein>
    <recommendedName>
        <fullName evidence="2">histidine kinase</fullName>
        <ecNumber evidence="2">2.7.13.3</ecNumber>
    </recommendedName>
</protein>
<dbReference type="KEGG" id="muh:HYN43_008925"/>
<proteinExistence type="predicted"/>
<keyword evidence="11" id="KW-1185">Reference proteome</keyword>
<keyword evidence="4" id="KW-0808">Transferase</keyword>
<evidence type="ECO:0000313" key="11">
    <source>
        <dbReference type="Proteomes" id="UP000270046"/>
    </source>
</evidence>
<dbReference type="Pfam" id="PF13581">
    <property type="entry name" value="HATPase_c_2"/>
    <property type="match status" value="1"/>
</dbReference>
<organism evidence="10 11">
    <name type="scientific">Mucilaginibacter celer</name>
    <dbReference type="NCBI Taxonomy" id="2305508"/>
    <lineage>
        <taxon>Bacteria</taxon>
        <taxon>Pseudomonadati</taxon>
        <taxon>Bacteroidota</taxon>
        <taxon>Sphingobacteriia</taxon>
        <taxon>Sphingobacteriales</taxon>
        <taxon>Sphingobacteriaceae</taxon>
        <taxon>Mucilaginibacter</taxon>
    </lineage>
</organism>
<dbReference type="PROSITE" id="PS50109">
    <property type="entry name" value="HIS_KIN"/>
    <property type="match status" value="1"/>
</dbReference>
<dbReference type="PANTHER" id="PTHR41523">
    <property type="entry name" value="TWO-COMPONENT SYSTEM SENSOR PROTEIN"/>
    <property type="match status" value="1"/>
</dbReference>
<dbReference type="SMART" id="SM00028">
    <property type="entry name" value="TPR"/>
    <property type="match status" value="3"/>
</dbReference>
<dbReference type="InterPro" id="IPR011990">
    <property type="entry name" value="TPR-like_helical_dom_sf"/>
</dbReference>
<comment type="catalytic activity">
    <reaction evidence="1">
        <text>ATP + protein L-histidine = ADP + protein N-phospho-L-histidine.</text>
        <dbReference type="EC" id="2.7.13.3"/>
    </reaction>
</comment>
<keyword evidence="7" id="KW-0067">ATP-binding</keyword>
<evidence type="ECO:0000256" key="5">
    <source>
        <dbReference type="ARBA" id="ARBA00022741"/>
    </source>
</evidence>
<name>A0A494VJY5_9SPHI</name>
<dbReference type="Gene3D" id="3.30.565.10">
    <property type="entry name" value="Histidine kinase-like ATPase, C-terminal domain"/>
    <property type="match status" value="1"/>
</dbReference>
<evidence type="ECO:0000256" key="3">
    <source>
        <dbReference type="ARBA" id="ARBA00022553"/>
    </source>
</evidence>
<evidence type="ECO:0000256" key="8">
    <source>
        <dbReference type="PROSITE-ProRule" id="PRU00339"/>
    </source>
</evidence>
<evidence type="ECO:0000256" key="2">
    <source>
        <dbReference type="ARBA" id="ARBA00012438"/>
    </source>
</evidence>
<accession>A0A494VJY5</accession>
<dbReference type="Gene3D" id="1.25.40.10">
    <property type="entry name" value="Tetratricopeptide repeat domain"/>
    <property type="match status" value="1"/>
</dbReference>
<dbReference type="InterPro" id="IPR005467">
    <property type="entry name" value="His_kinase_dom"/>
</dbReference>
<dbReference type="SUPFAM" id="SSF48452">
    <property type="entry name" value="TPR-like"/>
    <property type="match status" value="1"/>
</dbReference>
<evidence type="ECO:0000259" key="9">
    <source>
        <dbReference type="PROSITE" id="PS50109"/>
    </source>
</evidence>